<evidence type="ECO:0000256" key="5">
    <source>
        <dbReference type="ARBA" id="ARBA00023235"/>
    </source>
</evidence>
<dbReference type="InterPro" id="IPR046357">
    <property type="entry name" value="PPIase_dom_sf"/>
</dbReference>
<dbReference type="InterPro" id="IPR001179">
    <property type="entry name" value="PPIase_FKBP_dom"/>
</dbReference>
<feature type="chain" id="PRO_5004287936" description="Peptidyl-prolyl cis-trans isomerase" evidence="9">
    <location>
        <begin position="23"/>
        <end position="263"/>
    </location>
</feature>
<dbReference type="eggNOG" id="COG0545">
    <property type="taxonomic scope" value="Bacteria"/>
</dbReference>
<dbReference type="STRING" id="273121.WS0380"/>
<feature type="signal peptide" evidence="9">
    <location>
        <begin position="1"/>
        <end position="22"/>
    </location>
</feature>
<evidence type="ECO:0000313" key="11">
    <source>
        <dbReference type="EMBL" id="CAE09527.1"/>
    </source>
</evidence>
<gene>
    <name evidence="11" type="ordered locus">WS0380</name>
</gene>
<dbReference type="EMBL" id="BX571658">
    <property type="protein sequence ID" value="CAE09527.1"/>
    <property type="molecule type" value="Genomic_DNA"/>
</dbReference>
<comment type="catalytic activity">
    <reaction evidence="1 6 7">
        <text>[protein]-peptidylproline (omega=180) = [protein]-peptidylproline (omega=0)</text>
        <dbReference type="Rhea" id="RHEA:16237"/>
        <dbReference type="Rhea" id="RHEA-COMP:10747"/>
        <dbReference type="Rhea" id="RHEA-COMP:10748"/>
        <dbReference type="ChEBI" id="CHEBI:83833"/>
        <dbReference type="ChEBI" id="CHEBI:83834"/>
        <dbReference type="EC" id="5.2.1.8"/>
    </reaction>
</comment>
<evidence type="ECO:0000256" key="7">
    <source>
        <dbReference type="RuleBase" id="RU003915"/>
    </source>
</evidence>
<evidence type="ECO:0000256" key="4">
    <source>
        <dbReference type="ARBA" id="ARBA00023110"/>
    </source>
</evidence>
<evidence type="ECO:0000259" key="10">
    <source>
        <dbReference type="PROSITE" id="PS50059"/>
    </source>
</evidence>
<dbReference type="KEGG" id="wsu:WS0380"/>
<dbReference type="Pfam" id="PF00254">
    <property type="entry name" value="FKBP_C"/>
    <property type="match status" value="1"/>
</dbReference>
<evidence type="ECO:0000313" key="12">
    <source>
        <dbReference type="Proteomes" id="UP000000422"/>
    </source>
</evidence>
<keyword evidence="9" id="KW-0732">Signal</keyword>
<evidence type="ECO:0000256" key="8">
    <source>
        <dbReference type="SAM" id="MobiDB-lite"/>
    </source>
</evidence>
<accession>Q7MAA0</accession>
<dbReference type="Pfam" id="PF01346">
    <property type="entry name" value="FKBP_N"/>
    <property type="match status" value="1"/>
</dbReference>
<feature type="compositionally biased region" description="Basic and acidic residues" evidence="8">
    <location>
        <begin position="245"/>
        <end position="263"/>
    </location>
</feature>
<dbReference type="Gene3D" id="1.10.287.460">
    <property type="entry name" value="Peptidyl-prolyl cis-trans isomerase, FKBP-type, N-terminal domain"/>
    <property type="match status" value="1"/>
</dbReference>
<proteinExistence type="inferred from homology"/>
<reference evidence="11 12" key="1">
    <citation type="journal article" date="2003" name="Proc. Natl. Acad. Sci. U.S.A.">
        <title>Complete genome sequence and analysis of Wolinella succinogenes.</title>
        <authorList>
            <person name="Baar C."/>
            <person name="Eppinger M."/>
            <person name="Raddatz G."/>
            <person name="Simon JM."/>
            <person name="Lanz C."/>
            <person name="Klimmek O."/>
            <person name="Nandakumar R."/>
            <person name="Gross R."/>
            <person name="Rosinus A."/>
            <person name="Keller H."/>
            <person name="Jagtap P."/>
            <person name="Linke B."/>
            <person name="Meyer F."/>
            <person name="Lederer H."/>
            <person name="Schuster S.C."/>
        </authorList>
    </citation>
    <scope>NUCLEOTIDE SEQUENCE [LARGE SCALE GENOMIC DNA]</scope>
    <source>
        <strain evidence="12">ATCC 29543 / DSM 1740 / CCUG 13145 / JCM 31913 / LMG 7466 / NCTC 11488 / FDC 602W</strain>
    </source>
</reference>
<dbReference type="RefSeq" id="WP_011138327.1">
    <property type="nucleotide sequence ID" value="NC_005090.1"/>
</dbReference>
<dbReference type="PANTHER" id="PTHR43811:SF19">
    <property type="entry name" value="39 KDA FK506-BINDING NUCLEAR PROTEIN"/>
    <property type="match status" value="1"/>
</dbReference>
<sequence length="263" mass="28824">MSVKKISVGLFLLACLVSQGIASDLKTDVQKESYSIGASMGAYVSNQLFEQSQLGAKADVQALIDGFVDALKKQQKLSDDEIITHLNNRAEGLNKISQERFKQQLDQRLKEGKKYLANNAKNKKVLTTKTGLQYEELVAGKGERPKKESIVMIHYKGTLVDGTPFDSTYERQTPAHLSMVNVIDGLQEGLMLMKEGEKARLVIPSDLAYGNADVQAIPAGSTVVFEVELLKVLKPGELADSAKPLSDEVKKEVEEMGKKPIKG</sequence>
<keyword evidence="3" id="KW-0963">Cytoplasm</keyword>
<evidence type="ECO:0000256" key="3">
    <source>
        <dbReference type="ARBA" id="ARBA00022490"/>
    </source>
</evidence>
<keyword evidence="4 6" id="KW-0697">Rotamase</keyword>
<name>Q7MAA0_WOLSU</name>
<protein>
    <recommendedName>
        <fullName evidence="7">Peptidyl-prolyl cis-trans isomerase</fullName>
        <ecNumber evidence="7">5.2.1.8</ecNumber>
    </recommendedName>
</protein>
<dbReference type="GO" id="GO:0003755">
    <property type="term" value="F:peptidyl-prolyl cis-trans isomerase activity"/>
    <property type="evidence" value="ECO:0007669"/>
    <property type="project" value="UniProtKB-UniRule"/>
</dbReference>
<dbReference type="InterPro" id="IPR036944">
    <property type="entry name" value="PPIase_FKBP_N_sf"/>
</dbReference>
<keyword evidence="12" id="KW-1185">Reference proteome</keyword>
<comment type="similarity">
    <text evidence="2 7">Belongs to the FKBP-type PPIase family.</text>
</comment>
<dbReference type="GO" id="GO:0006457">
    <property type="term" value="P:protein folding"/>
    <property type="evidence" value="ECO:0007669"/>
    <property type="project" value="InterPro"/>
</dbReference>
<dbReference type="InterPro" id="IPR000774">
    <property type="entry name" value="PPIase_FKBP_N"/>
</dbReference>
<keyword evidence="5 6" id="KW-0413">Isomerase</keyword>
<feature type="region of interest" description="Disordered" evidence="8">
    <location>
        <begin position="241"/>
        <end position="263"/>
    </location>
</feature>
<dbReference type="Proteomes" id="UP000000422">
    <property type="component" value="Chromosome"/>
</dbReference>
<organism evidence="11 12">
    <name type="scientific">Wolinella succinogenes (strain ATCC 29543 / DSM 1740 / CCUG 13145 / JCM 31913 / LMG 7466 / NCTC 11488 / FDC 602W)</name>
    <name type="common">Vibrio succinogenes</name>
    <dbReference type="NCBI Taxonomy" id="273121"/>
    <lineage>
        <taxon>Bacteria</taxon>
        <taxon>Pseudomonadati</taxon>
        <taxon>Campylobacterota</taxon>
        <taxon>Epsilonproteobacteria</taxon>
        <taxon>Campylobacterales</taxon>
        <taxon>Helicobacteraceae</taxon>
        <taxon>Wolinella</taxon>
    </lineage>
</organism>
<evidence type="ECO:0000256" key="6">
    <source>
        <dbReference type="PROSITE-ProRule" id="PRU00277"/>
    </source>
</evidence>
<feature type="domain" description="PPIase FKBP-type" evidence="10">
    <location>
        <begin position="148"/>
        <end position="233"/>
    </location>
</feature>
<dbReference type="EC" id="5.2.1.8" evidence="7"/>
<evidence type="ECO:0000256" key="1">
    <source>
        <dbReference type="ARBA" id="ARBA00000971"/>
    </source>
</evidence>
<dbReference type="Gene3D" id="3.10.50.40">
    <property type="match status" value="1"/>
</dbReference>
<dbReference type="SUPFAM" id="SSF54534">
    <property type="entry name" value="FKBP-like"/>
    <property type="match status" value="1"/>
</dbReference>
<dbReference type="HOGENOM" id="CLU_013615_0_2_7"/>
<evidence type="ECO:0000256" key="2">
    <source>
        <dbReference type="ARBA" id="ARBA00006577"/>
    </source>
</evidence>
<dbReference type="PANTHER" id="PTHR43811">
    <property type="entry name" value="FKBP-TYPE PEPTIDYL-PROLYL CIS-TRANS ISOMERASE FKPA"/>
    <property type="match status" value="1"/>
</dbReference>
<evidence type="ECO:0000256" key="9">
    <source>
        <dbReference type="SAM" id="SignalP"/>
    </source>
</evidence>
<dbReference type="PROSITE" id="PS50059">
    <property type="entry name" value="FKBP_PPIASE"/>
    <property type="match status" value="1"/>
</dbReference>
<dbReference type="AlphaFoldDB" id="Q7MAA0"/>